<gene>
    <name evidence="10" type="ORF">ANCDUO_02224</name>
</gene>
<keyword evidence="5" id="KW-0156">Chromatin regulator</keyword>
<dbReference type="InterPro" id="IPR001680">
    <property type="entry name" value="WD40_rpt"/>
</dbReference>
<feature type="repeat" description="WD" evidence="7">
    <location>
        <begin position="141"/>
        <end position="172"/>
    </location>
</feature>
<dbReference type="InterPro" id="IPR036322">
    <property type="entry name" value="WD40_repeat_dom_sf"/>
</dbReference>
<organism evidence="10 11">
    <name type="scientific">Ancylostoma duodenale</name>
    <dbReference type="NCBI Taxonomy" id="51022"/>
    <lineage>
        <taxon>Eukaryota</taxon>
        <taxon>Metazoa</taxon>
        <taxon>Ecdysozoa</taxon>
        <taxon>Nematoda</taxon>
        <taxon>Chromadorea</taxon>
        <taxon>Rhabditida</taxon>
        <taxon>Rhabditina</taxon>
        <taxon>Rhabditomorpha</taxon>
        <taxon>Strongyloidea</taxon>
        <taxon>Ancylostomatidae</taxon>
        <taxon>Ancylostomatinae</taxon>
        <taxon>Ancylostoma</taxon>
    </lineage>
</organism>
<dbReference type="InterPro" id="IPR031120">
    <property type="entry name" value="HIR1-like"/>
</dbReference>
<evidence type="ECO:0000256" key="8">
    <source>
        <dbReference type="SAM" id="MobiDB-lite"/>
    </source>
</evidence>
<dbReference type="Gene3D" id="2.130.10.10">
    <property type="entry name" value="YVTN repeat-like/Quinoprotein amine dehydrogenase"/>
    <property type="match status" value="2"/>
</dbReference>
<evidence type="ECO:0000259" key="9">
    <source>
        <dbReference type="Pfam" id="PF24105"/>
    </source>
</evidence>
<evidence type="ECO:0000256" key="4">
    <source>
        <dbReference type="ARBA" id="ARBA00022737"/>
    </source>
</evidence>
<name>A0A0C2HD22_9BILA</name>
<proteinExistence type="inferred from homology"/>
<dbReference type="Proteomes" id="UP000054047">
    <property type="component" value="Unassembled WGS sequence"/>
</dbReference>
<reference evidence="10 11" key="1">
    <citation type="submission" date="2013-12" db="EMBL/GenBank/DDBJ databases">
        <title>Draft genome of the parsitic nematode Ancylostoma duodenale.</title>
        <authorList>
            <person name="Mitreva M."/>
        </authorList>
    </citation>
    <scope>NUCLEOTIDE SEQUENCE [LARGE SCALE GENOMIC DNA]</scope>
    <source>
        <strain evidence="10 11">Zhejiang</strain>
    </source>
</reference>
<comment type="subcellular location">
    <subcellularLocation>
        <location evidence="1">Nucleus</location>
    </subcellularLocation>
</comment>
<dbReference type="SUPFAM" id="SSF50978">
    <property type="entry name" value="WD40 repeat-like"/>
    <property type="match status" value="1"/>
</dbReference>
<dbReference type="GO" id="GO:0006338">
    <property type="term" value="P:chromatin remodeling"/>
    <property type="evidence" value="ECO:0007669"/>
    <property type="project" value="TreeGrafter"/>
</dbReference>
<sequence length="480" mass="52986">MKMPAQGSIIMLEDDTRNWCGSFPSITAGVNCVRWSHDGALLACASDDKVVTIYEYGGRVQSAGSIGSKSVVNVEKYRLTHTLHTHSMEVLSVEWSSDGRYLASASMDNTVVVEVEDMHFLYLMTMVRKIAERIVILDTTRGGHNGPVKGLSWDPIGKYLATQSADKSLRLWTTDNWQCDTVITKPFSQSSQTTMFSRLEWSPDGQFLFAPCAMNNQGPTAQIIMRKDWDTELDLVGHRRAVTAIRVCPRLLSYVDYAGKTIQVTCVAIGSRDKSLSVWVLPRVKRPVVVLQRLFKHSVTDMSWRGTDLVVSSQDGSIKYLSFREKELGTMLTSQKMGNVCESLYKIRPAQYCNNGSGSLLETPSKANSSFIDSPEELMAKRKAEAAISKELAKSTESATLPNKPTQTAAAKALTEQRQQQVEVRTSDGKRRIQPIFLGSTVDDEPAPAPAPVQSRAQPTTEPMLTDDPMTSDGDEGGGR</sequence>
<keyword evidence="3 7" id="KW-0853">WD repeat</keyword>
<evidence type="ECO:0000256" key="6">
    <source>
        <dbReference type="ARBA" id="ARBA00023242"/>
    </source>
</evidence>
<dbReference type="PANTHER" id="PTHR13831:SF0">
    <property type="entry name" value="PROTEIN HIRA"/>
    <property type="match status" value="1"/>
</dbReference>
<evidence type="ECO:0000256" key="3">
    <source>
        <dbReference type="ARBA" id="ARBA00022574"/>
    </source>
</evidence>
<evidence type="ECO:0000256" key="5">
    <source>
        <dbReference type="ARBA" id="ARBA00022853"/>
    </source>
</evidence>
<evidence type="ECO:0000313" key="11">
    <source>
        <dbReference type="Proteomes" id="UP000054047"/>
    </source>
</evidence>
<keyword evidence="6" id="KW-0539">Nucleus</keyword>
<dbReference type="PROSITE" id="PS50294">
    <property type="entry name" value="WD_REPEATS_REGION"/>
    <property type="match status" value="2"/>
</dbReference>
<evidence type="ECO:0000313" key="10">
    <source>
        <dbReference type="EMBL" id="KIH67446.1"/>
    </source>
</evidence>
<dbReference type="GO" id="GO:0000785">
    <property type="term" value="C:chromatin"/>
    <property type="evidence" value="ECO:0007669"/>
    <property type="project" value="TreeGrafter"/>
</dbReference>
<feature type="region of interest" description="Disordered" evidence="8">
    <location>
        <begin position="393"/>
        <end position="480"/>
    </location>
</feature>
<dbReference type="GO" id="GO:0031491">
    <property type="term" value="F:nucleosome binding"/>
    <property type="evidence" value="ECO:0007669"/>
    <property type="project" value="TreeGrafter"/>
</dbReference>
<protein>
    <submittedName>
        <fullName evidence="10">WD domain, G-beta repeat protein</fullName>
    </submittedName>
</protein>
<feature type="repeat" description="WD" evidence="7">
    <location>
        <begin position="83"/>
        <end position="113"/>
    </location>
</feature>
<dbReference type="InterPro" id="IPR055410">
    <property type="entry name" value="Beta-prop_CAF1B_HIR1"/>
</dbReference>
<dbReference type="InterPro" id="IPR015943">
    <property type="entry name" value="WD40/YVTN_repeat-like_dom_sf"/>
</dbReference>
<dbReference type="OrthoDB" id="1741719at2759"/>
<dbReference type="InterPro" id="IPR019015">
    <property type="entry name" value="HIRA_B_motif"/>
</dbReference>
<keyword evidence="4" id="KW-0677">Repeat</keyword>
<dbReference type="SMART" id="SM00320">
    <property type="entry name" value="WD40"/>
    <property type="match status" value="5"/>
</dbReference>
<dbReference type="GO" id="GO:0000417">
    <property type="term" value="C:HIR complex"/>
    <property type="evidence" value="ECO:0007669"/>
    <property type="project" value="TreeGrafter"/>
</dbReference>
<dbReference type="Pfam" id="PF09453">
    <property type="entry name" value="HIRA_B"/>
    <property type="match status" value="1"/>
</dbReference>
<comment type="similarity">
    <text evidence="2">Belongs to the WD repeat HIR1 family.</text>
</comment>
<dbReference type="Pfam" id="PF24105">
    <property type="entry name" value="Beta-prop_CAF1B_HIR1"/>
    <property type="match status" value="1"/>
</dbReference>
<dbReference type="EMBL" id="KN726696">
    <property type="protein sequence ID" value="KIH67446.1"/>
    <property type="molecule type" value="Genomic_DNA"/>
</dbReference>
<evidence type="ECO:0000256" key="7">
    <source>
        <dbReference type="PROSITE-ProRule" id="PRU00221"/>
    </source>
</evidence>
<feature type="domain" description="CAF1B/HIR1 beta-propeller" evidence="9">
    <location>
        <begin position="28"/>
        <end position="328"/>
    </location>
</feature>
<dbReference type="AlphaFoldDB" id="A0A0C2HD22"/>
<keyword evidence="11" id="KW-1185">Reference proteome</keyword>
<dbReference type="PANTHER" id="PTHR13831">
    <property type="entry name" value="MEMBER OF THE HIR1 FAMILY OF WD-REPEAT PROTEINS"/>
    <property type="match status" value="1"/>
</dbReference>
<dbReference type="GO" id="GO:0005634">
    <property type="term" value="C:nucleus"/>
    <property type="evidence" value="ECO:0007669"/>
    <property type="project" value="UniProtKB-SubCell"/>
</dbReference>
<feature type="compositionally biased region" description="Polar residues" evidence="8">
    <location>
        <begin position="395"/>
        <end position="409"/>
    </location>
</feature>
<dbReference type="GO" id="GO:0006351">
    <property type="term" value="P:DNA-templated transcription"/>
    <property type="evidence" value="ECO:0007669"/>
    <property type="project" value="InterPro"/>
</dbReference>
<dbReference type="PROSITE" id="PS50082">
    <property type="entry name" value="WD_REPEATS_2"/>
    <property type="match status" value="2"/>
</dbReference>
<evidence type="ECO:0000256" key="2">
    <source>
        <dbReference type="ARBA" id="ARBA00007306"/>
    </source>
</evidence>
<evidence type="ECO:0000256" key="1">
    <source>
        <dbReference type="ARBA" id="ARBA00004123"/>
    </source>
</evidence>
<accession>A0A0C2HD22</accession>